<dbReference type="PANTHER" id="PTHR43394">
    <property type="entry name" value="ATP-DEPENDENT PERMEASE MDL1, MITOCHONDRIAL"/>
    <property type="match status" value="1"/>
</dbReference>
<organism evidence="15 16">
    <name type="scientific">Cribrihabitans marinus</name>
    <dbReference type="NCBI Taxonomy" id="1227549"/>
    <lineage>
        <taxon>Bacteria</taxon>
        <taxon>Pseudomonadati</taxon>
        <taxon>Pseudomonadota</taxon>
        <taxon>Alphaproteobacteria</taxon>
        <taxon>Rhodobacterales</taxon>
        <taxon>Paracoccaceae</taxon>
        <taxon>Cribrihabitans</taxon>
    </lineage>
</organism>
<dbReference type="Proteomes" id="UP000199379">
    <property type="component" value="Unassembled WGS sequence"/>
</dbReference>
<evidence type="ECO:0000256" key="11">
    <source>
        <dbReference type="SAM" id="Phobius"/>
    </source>
</evidence>
<reference evidence="15 16" key="1">
    <citation type="submission" date="2016-10" db="EMBL/GenBank/DDBJ databases">
        <authorList>
            <person name="de Groot N.N."/>
        </authorList>
    </citation>
    <scope>NUCLEOTIDE SEQUENCE [LARGE SCALE GENOMIC DNA]</scope>
    <source>
        <strain evidence="15 16">DSM 29340</strain>
    </source>
</reference>
<evidence type="ECO:0000256" key="9">
    <source>
        <dbReference type="ARBA" id="ARBA00023136"/>
    </source>
</evidence>
<dbReference type="InterPro" id="IPR003439">
    <property type="entry name" value="ABC_transporter-like_ATP-bd"/>
</dbReference>
<dbReference type="EMBL" id="FNYD01000006">
    <property type="protein sequence ID" value="SEJ68798.1"/>
    <property type="molecule type" value="Genomic_DNA"/>
</dbReference>
<dbReference type="InterPro" id="IPR027417">
    <property type="entry name" value="P-loop_NTPase"/>
</dbReference>
<keyword evidence="2" id="KW-0813">Transport</keyword>
<dbReference type="NCBIfam" id="TIGR03375">
    <property type="entry name" value="type_I_sec_LssB"/>
    <property type="match status" value="1"/>
</dbReference>
<evidence type="ECO:0000259" key="13">
    <source>
        <dbReference type="PROSITE" id="PS50929"/>
    </source>
</evidence>
<sequence length="724" mass="76185">MSEAGRTAGPAVHLAEPAGGAGPPDVPAVLGWFAREFDRPFSAAAVLARLPGGLEVTDLDALARMLGTIGLRARIVLRDPARLDPAVLPCVLDQRDGGPLILTGLDRKAGLAGVTDPETGVETEIRLRDLRRRIATGILLVTRDTGATRGASSDAARDRHWFWGPVRANAGGWAQLFVAALLLNLLSLALPLFVMNVYDKVIPNLAFVTLWTLALGVGIALALDLVLRLIRTSLLDRIGRRVDLAVAASLFRQAMGARLLSRPGGAAGIAATIRDFETVREFFASASFVAVIDLAFVGVFIAVLFLIVGPIALVPLLALPAILVLAGIAQIPIARAAGRAQEMSMRRQTVLAESLSGIETVKSLGAEPVMQREWESAVAASAQVGGRVRFWSAVATNGTMLIQQGVSVAIIVWGVFLVSDGRITIGGLIAANILAARILAPMGLIAQTLFRAQYAFISLAALNRFMALPVDQPRTVAHDLRPGRGAVELRDVTLTFPDARSPALDGLSLSVEPGEIVALLGKVGSGKSTTGKVIAGLIAPDAGTVLVDGIALDQYDPAELRAGIGYLPQEPELFTGTLRENLVLGAPGAPDARVMRALYFAGLDETVAALPDGLDHYVGEQGARLSGGQRQAVALARLILRAPRLLFLDEPTNAMDQAMEAGVIARLRELNAGGTGLVISTHRQSLAAIAGRLVVLDRGRAVLDGPRAEVLARLQGQAAERVRG</sequence>
<dbReference type="SUPFAM" id="SSF90123">
    <property type="entry name" value="ABC transporter transmembrane region"/>
    <property type="match status" value="1"/>
</dbReference>
<keyword evidence="7 15" id="KW-0067">ATP-binding</keyword>
<evidence type="ECO:0000259" key="12">
    <source>
        <dbReference type="PROSITE" id="PS50893"/>
    </source>
</evidence>
<feature type="transmembrane region" description="Helical" evidence="11">
    <location>
        <begin position="390"/>
        <end position="416"/>
    </location>
</feature>
<evidence type="ECO:0000256" key="6">
    <source>
        <dbReference type="ARBA" id="ARBA00022801"/>
    </source>
</evidence>
<dbReference type="Pfam" id="PF00005">
    <property type="entry name" value="ABC_tran"/>
    <property type="match status" value="1"/>
</dbReference>
<dbReference type="PROSITE" id="PS50929">
    <property type="entry name" value="ABC_TM1F"/>
    <property type="match status" value="1"/>
</dbReference>
<dbReference type="InterPro" id="IPR005074">
    <property type="entry name" value="Peptidase_C39"/>
</dbReference>
<dbReference type="AlphaFoldDB" id="A0A1H7AU28"/>
<keyword evidence="6" id="KW-0378">Hydrolase</keyword>
<feature type="domain" description="ABC transporter" evidence="12">
    <location>
        <begin position="487"/>
        <end position="723"/>
    </location>
</feature>
<dbReference type="Gene3D" id="3.90.70.10">
    <property type="entry name" value="Cysteine proteinases"/>
    <property type="match status" value="1"/>
</dbReference>
<dbReference type="PROSITE" id="PS50990">
    <property type="entry name" value="PEPTIDASE_C39"/>
    <property type="match status" value="1"/>
</dbReference>
<keyword evidence="3" id="KW-1003">Cell membrane</keyword>
<evidence type="ECO:0000256" key="4">
    <source>
        <dbReference type="ARBA" id="ARBA00022692"/>
    </source>
</evidence>
<dbReference type="PROSITE" id="PS50893">
    <property type="entry name" value="ABC_TRANSPORTER_2"/>
    <property type="match status" value="1"/>
</dbReference>
<keyword evidence="9 11" id="KW-0472">Membrane</keyword>
<dbReference type="GO" id="GO:0006508">
    <property type="term" value="P:proteolysis"/>
    <property type="evidence" value="ECO:0007669"/>
    <property type="project" value="InterPro"/>
</dbReference>
<dbReference type="GO" id="GO:0015421">
    <property type="term" value="F:ABC-type oligopeptide transporter activity"/>
    <property type="evidence" value="ECO:0007669"/>
    <property type="project" value="TreeGrafter"/>
</dbReference>
<dbReference type="Gene3D" id="3.40.50.300">
    <property type="entry name" value="P-loop containing nucleotide triphosphate hydrolases"/>
    <property type="match status" value="1"/>
</dbReference>
<feature type="domain" description="Peptidase C39" evidence="14">
    <location>
        <begin position="25"/>
        <end position="141"/>
    </location>
</feature>
<feature type="region of interest" description="Disordered" evidence="10">
    <location>
        <begin position="1"/>
        <end position="20"/>
    </location>
</feature>
<dbReference type="GO" id="GO:0008233">
    <property type="term" value="F:peptidase activity"/>
    <property type="evidence" value="ECO:0007669"/>
    <property type="project" value="InterPro"/>
</dbReference>
<keyword evidence="4 11" id="KW-0812">Transmembrane</keyword>
<dbReference type="SUPFAM" id="SSF52540">
    <property type="entry name" value="P-loop containing nucleoside triphosphate hydrolases"/>
    <property type="match status" value="1"/>
</dbReference>
<feature type="transmembrane region" description="Helical" evidence="11">
    <location>
        <begin position="210"/>
        <end position="230"/>
    </location>
</feature>
<dbReference type="InterPro" id="IPR039421">
    <property type="entry name" value="Type_1_exporter"/>
</dbReference>
<keyword evidence="8 11" id="KW-1133">Transmembrane helix</keyword>
<dbReference type="FunFam" id="3.40.50.300:FF:000299">
    <property type="entry name" value="ABC transporter ATP-binding protein/permease"/>
    <property type="match status" value="1"/>
</dbReference>
<proteinExistence type="predicted"/>
<dbReference type="InterPro" id="IPR036640">
    <property type="entry name" value="ABC1_TM_sf"/>
</dbReference>
<evidence type="ECO:0000313" key="15">
    <source>
        <dbReference type="EMBL" id="SEJ68798.1"/>
    </source>
</evidence>
<name>A0A1H7AU28_9RHOB</name>
<dbReference type="InterPro" id="IPR011527">
    <property type="entry name" value="ABC1_TM_dom"/>
</dbReference>
<feature type="transmembrane region" description="Helical" evidence="11">
    <location>
        <begin position="422"/>
        <end position="440"/>
    </location>
</feature>
<gene>
    <name evidence="15" type="ORF">SAMN05444007_106164</name>
</gene>
<protein>
    <submittedName>
        <fullName evidence="15">ATP-binding cassette, subfamily C, LapB</fullName>
    </submittedName>
</protein>
<dbReference type="GO" id="GO:0005886">
    <property type="term" value="C:plasma membrane"/>
    <property type="evidence" value="ECO:0007669"/>
    <property type="project" value="UniProtKB-SubCell"/>
</dbReference>
<feature type="transmembrane region" description="Helical" evidence="11">
    <location>
        <begin position="313"/>
        <end position="337"/>
    </location>
</feature>
<evidence type="ECO:0000256" key="10">
    <source>
        <dbReference type="SAM" id="MobiDB-lite"/>
    </source>
</evidence>
<dbReference type="InterPro" id="IPR017750">
    <property type="entry name" value="ATPase_T1SS"/>
</dbReference>
<dbReference type="InterPro" id="IPR017871">
    <property type="entry name" value="ABC_transporter-like_CS"/>
</dbReference>
<evidence type="ECO:0000259" key="14">
    <source>
        <dbReference type="PROSITE" id="PS50990"/>
    </source>
</evidence>
<dbReference type="GO" id="GO:0016887">
    <property type="term" value="F:ATP hydrolysis activity"/>
    <property type="evidence" value="ECO:0007669"/>
    <property type="project" value="InterPro"/>
</dbReference>
<dbReference type="CDD" id="cd18587">
    <property type="entry name" value="ABC_6TM_LapB_like"/>
    <property type="match status" value="1"/>
</dbReference>
<evidence type="ECO:0000256" key="5">
    <source>
        <dbReference type="ARBA" id="ARBA00022741"/>
    </source>
</evidence>
<evidence type="ECO:0000256" key="7">
    <source>
        <dbReference type="ARBA" id="ARBA00022840"/>
    </source>
</evidence>
<evidence type="ECO:0000256" key="8">
    <source>
        <dbReference type="ARBA" id="ARBA00022989"/>
    </source>
</evidence>
<feature type="domain" description="ABC transmembrane type-1" evidence="13">
    <location>
        <begin position="176"/>
        <end position="449"/>
    </location>
</feature>
<dbReference type="GO" id="GO:0005524">
    <property type="term" value="F:ATP binding"/>
    <property type="evidence" value="ECO:0007669"/>
    <property type="project" value="UniProtKB-KW"/>
</dbReference>
<dbReference type="STRING" id="1227549.SAMN05444007_106164"/>
<accession>A0A1H7AU28</accession>
<evidence type="ECO:0000256" key="3">
    <source>
        <dbReference type="ARBA" id="ARBA00022475"/>
    </source>
</evidence>
<feature type="transmembrane region" description="Helical" evidence="11">
    <location>
        <begin position="176"/>
        <end position="198"/>
    </location>
</feature>
<keyword evidence="16" id="KW-1185">Reference proteome</keyword>
<dbReference type="Pfam" id="PF00664">
    <property type="entry name" value="ABC_membrane"/>
    <property type="match status" value="1"/>
</dbReference>
<dbReference type="SMART" id="SM00382">
    <property type="entry name" value="AAA"/>
    <property type="match status" value="1"/>
</dbReference>
<dbReference type="PANTHER" id="PTHR43394:SF1">
    <property type="entry name" value="ATP-BINDING CASSETTE SUB-FAMILY B MEMBER 10, MITOCHONDRIAL"/>
    <property type="match status" value="1"/>
</dbReference>
<evidence type="ECO:0000256" key="2">
    <source>
        <dbReference type="ARBA" id="ARBA00022448"/>
    </source>
</evidence>
<dbReference type="RefSeq" id="WP_092366912.1">
    <property type="nucleotide sequence ID" value="NZ_BMGV01000006.1"/>
</dbReference>
<dbReference type="InterPro" id="IPR003593">
    <property type="entry name" value="AAA+_ATPase"/>
</dbReference>
<dbReference type="OrthoDB" id="9808328at2"/>
<evidence type="ECO:0000256" key="1">
    <source>
        <dbReference type="ARBA" id="ARBA00004651"/>
    </source>
</evidence>
<dbReference type="PROSITE" id="PS00211">
    <property type="entry name" value="ABC_TRANSPORTER_1"/>
    <property type="match status" value="1"/>
</dbReference>
<keyword evidence="5" id="KW-0547">Nucleotide-binding</keyword>
<dbReference type="Gene3D" id="1.20.1560.10">
    <property type="entry name" value="ABC transporter type 1, transmembrane domain"/>
    <property type="match status" value="1"/>
</dbReference>
<evidence type="ECO:0000313" key="16">
    <source>
        <dbReference type="Proteomes" id="UP000199379"/>
    </source>
</evidence>
<feature type="transmembrane region" description="Helical" evidence="11">
    <location>
        <begin position="282"/>
        <end position="307"/>
    </location>
</feature>
<comment type="subcellular location">
    <subcellularLocation>
        <location evidence="1">Cell membrane</location>
        <topology evidence="1">Multi-pass membrane protein</topology>
    </subcellularLocation>
</comment>